<sequence>MRKNWYISNNNNNEKHKYIPPKEKNFDETQDMLKVQNRHVSRKGVNNDDACIDLPQFSEFTQLDNTYILLNNQLQPSCLDLTLKFGGYIFDNNVVIKKASKQAFTIDVDKVESKTEINNEIENVEKCDSKLEALLKRNFISCKNISNLFPCLSVFLGATSCKTLNYITTVECSYRKWEKEELKISKSNIDPTNNFIMEVEHALESDDKEAQLRRVSNEYGNFYARRLVFGGAMIEEIIDIDDSQNYEIRVIGGNEEYININSSLKPWVMSLNNRNTWDIIEYDEIYSIFDILDCSLQQNILDVLGHRILKAGINDIPINWDFSNNAPYVHSLAPQFTGLDKITKITNCYIFASILDKKDRDVFSLRIGYIDEHTPLFIIHLKKPSYKKYKNYPIKYGWIIVGQPTNFDFDRIKYPVVLKSGELPTSKVDKLCKIEFSKYRELNTCALGQPETNFKCLMHFSVYDIKDINQLVDDEKIPQKTALFCCFNDIDKSFQSCEFEQ</sequence>
<reference evidence="1" key="1">
    <citation type="submission" date="2021-06" db="EMBL/GenBank/DDBJ databases">
        <authorList>
            <person name="Kallberg Y."/>
            <person name="Tangrot J."/>
            <person name="Rosling A."/>
        </authorList>
    </citation>
    <scope>NUCLEOTIDE SEQUENCE</scope>
    <source>
        <strain evidence="1">28 12/20/2015</strain>
    </source>
</reference>
<gene>
    <name evidence="1" type="ORF">SPELUC_LOCUS11299</name>
</gene>
<comment type="caution">
    <text evidence="1">The sequence shown here is derived from an EMBL/GenBank/DDBJ whole genome shotgun (WGS) entry which is preliminary data.</text>
</comment>
<keyword evidence="2" id="KW-1185">Reference proteome</keyword>
<feature type="non-terminal residue" evidence="1">
    <location>
        <position position="501"/>
    </location>
</feature>
<protein>
    <submittedName>
        <fullName evidence="1">10364_t:CDS:1</fullName>
    </submittedName>
</protein>
<dbReference type="Proteomes" id="UP000789366">
    <property type="component" value="Unassembled WGS sequence"/>
</dbReference>
<evidence type="ECO:0000313" key="1">
    <source>
        <dbReference type="EMBL" id="CAG8701519.1"/>
    </source>
</evidence>
<accession>A0ACA9PEC5</accession>
<evidence type="ECO:0000313" key="2">
    <source>
        <dbReference type="Proteomes" id="UP000789366"/>
    </source>
</evidence>
<organism evidence="1 2">
    <name type="scientific">Cetraspora pellucida</name>
    <dbReference type="NCBI Taxonomy" id="1433469"/>
    <lineage>
        <taxon>Eukaryota</taxon>
        <taxon>Fungi</taxon>
        <taxon>Fungi incertae sedis</taxon>
        <taxon>Mucoromycota</taxon>
        <taxon>Glomeromycotina</taxon>
        <taxon>Glomeromycetes</taxon>
        <taxon>Diversisporales</taxon>
        <taxon>Gigasporaceae</taxon>
        <taxon>Cetraspora</taxon>
    </lineage>
</organism>
<name>A0ACA9PEC5_9GLOM</name>
<proteinExistence type="predicted"/>
<dbReference type="EMBL" id="CAJVPW010023506">
    <property type="protein sequence ID" value="CAG8701519.1"/>
    <property type="molecule type" value="Genomic_DNA"/>
</dbReference>